<evidence type="ECO:0008006" key="4">
    <source>
        <dbReference type="Google" id="ProtNLM"/>
    </source>
</evidence>
<dbReference type="OrthoDB" id="6026534at2"/>
<dbReference type="RefSeq" id="WP_025409807.1">
    <property type="nucleotide sequence ID" value="NZ_CP007128.1"/>
</dbReference>
<feature type="transmembrane region" description="Helical" evidence="1">
    <location>
        <begin position="110"/>
        <end position="132"/>
    </location>
</feature>
<accession>W0RCV8</accession>
<keyword evidence="3" id="KW-1185">Reference proteome</keyword>
<proteinExistence type="predicted"/>
<dbReference type="STRING" id="861299.J421_0725"/>
<sequence length="170" mass="17655">MTTTVLPLSPTARLGARRVLAAAAAVWVLDGLFATGLCLSVSPTCTVMRTWQGVAGALVGRPATFDGGVATFLLGLAMHFAVALTWAALYGALVSRWDALARLGARPAGAVLAGVALGAVVWCVMDFVVVPMTRNAATPFGTRIWWIVLAGHLVVVGPPIALLVRPGVRR</sequence>
<keyword evidence="1" id="KW-0812">Transmembrane</keyword>
<dbReference type="Proteomes" id="UP000019151">
    <property type="component" value="Chromosome"/>
</dbReference>
<protein>
    <recommendedName>
        <fullName evidence="4">DUF1440 domain-containing protein</fullName>
    </recommendedName>
</protein>
<dbReference type="KEGG" id="gba:J421_0725"/>
<feature type="transmembrane region" description="Helical" evidence="1">
    <location>
        <begin position="20"/>
        <end position="42"/>
    </location>
</feature>
<dbReference type="EMBL" id="CP007128">
    <property type="protein sequence ID" value="AHG88262.1"/>
    <property type="molecule type" value="Genomic_DNA"/>
</dbReference>
<name>W0RCV8_9BACT</name>
<dbReference type="AlphaFoldDB" id="W0RCV8"/>
<reference evidence="2 3" key="1">
    <citation type="journal article" date="2014" name="Genome Announc.">
        <title>Genome Sequence and Methylome of Soil Bacterium Gemmatirosa kalamazoonensis KBS708T, a Member of the Rarely Cultivated Gemmatimonadetes Phylum.</title>
        <authorList>
            <person name="Debruyn J.M."/>
            <person name="Radosevich M."/>
            <person name="Wommack K.E."/>
            <person name="Polson S.W."/>
            <person name="Hauser L.J."/>
            <person name="Fawaz M.N."/>
            <person name="Korlach J."/>
            <person name="Tsai Y.C."/>
        </authorList>
    </citation>
    <scope>NUCLEOTIDE SEQUENCE [LARGE SCALE GENOMIC DNA]</scope>
    <source>
        <strain evidence="2 3">KBS708</strain>
    </source>
</reference>
<gene>
    <name evidence="2" type="ORF">J421_0725</name>
</gene>
<evidence type="ECO:0000256" key="1">
    <source>
        <dbReference type="SAM" id="Phobius"/>
    </source>
</evidence>
<evidence type="ECO:0000313" key="3">
    <source>
        <dbReference type="Proteomes" id="UP000019151"/>
    </source>
</evidence>
<keyword evidence="1" id="KW-0472">Membrane</keyword>
<organism evidence="2 3">
    <name type="scientific">Gemmatirosa kalamazoonensis</name>
    <dbReference type="NCBI Taxonomy" id="861299"/>
    <lineage>
        <taxon>Bacteria</taxon>
        <taxon>Pseudomonadati</taxon>
        <taxon>Gemmatimonadota</taxon>
        <taxon>Gemmatimonadia</taxon>
        <taxon>Gemmatimonadales</taxon>
        <taxon>Gemmatimonadaceae</taxon>
        <taxon>Gemmatirosa</taxon>
    </lineage>
</organism>
<feature type="transmembrane region" description="Helical" evidence="1">
    <location>
        <begin position="144"/>
        <end position="164"/>
    </location>
</feature>
<dbReference type="HOGENOM" id="CLU_1568498_0_0_0"/>
<dbReference type="InParanoid" id="W0RCV8"/>
<keyword evidence="1" id="KW-1133">Transmembrane helix</keyword>
<feature type="transmembrane region" description="Helical" evidence="1">
    <location>
        <begin position="69"/>
        <end position="89"/>
    </location>
</feature>
<evidence type="ECO:0000313" key="2">
    <source>
        <dbReference type="EMBL" id="AHG88262.1"/>
    </source>
</evidence>